<keyword evidence="2" id="KW-0732">Signal</keyword>
<dbReference type="RefSeq" id="XP_025600029.1">
    <property type="nucleotide sequence ID" value="XM_025741810.1"/>
</dbReference>
<evidence type="ECO:0000256" key="1">
    <source>
        <dbReference type="SAM" id="MobiDB-lite"/>
    </source>
</evidence>
<feature type="chain" id="PRO_5016343786" description="Phytase-like domain-containing protein" evidence="2">
    <location>
        <begin position="22"/>
        <end position="537"/>
    </location>
</feature>
<feature type="signal peptide" evidence="2">
    <location>
        <begin position="1"/>
        <end position="21"/>
    </location>
</feature>
<proteinExistence type="predicted"/>
<gene>
    <name evidence="3" type="ORF">FA09DRAFT_328531</name>
</gene>
<organism evidence="3 4">
    <name type="scientific">Tilletiopsis washingtonensis</name>
    <dbReference type="NCBI Taxonomy" id="58919"/>
    <lineage>
        <taxon>Eukaryota</taxon>
        <taxon>Fungi</taxon>
        <taxon>Dikarya</taxon>
        <taxon>Basidiomycota</taxon>
        <taxon>Ustilaginomycotina</taxon>
        <taxon>Exobasidiomycetes</taxon>
        <taxon>Entylomatales</taxon>
        <taxon>Entylomatales incertae sedis</taxon>
        <taxon>Tilletiopsis</taxon>
    </lineage>
</organism>
<dbReference type="EMBL" id="KZ819287">
    <property type="protein sequence ID" value="PWN99750.1"/>
    <property type="molecule type" value="Genomic_DNA"/>
</dbReference>
<keyword evidence="4" id="KW-1185">Reference proteome</keyword>
<dbReference type="AlphaFoldDB" id="A0A316ZDG8"/>
<reference evidence="3 4" key="1">
    <citation type="journal article" date="2018" name="Mol. Biol. Evol.">
        <title>Broad Genomic Sampling Reveals a Smut Pathogenic Ancestry of the Fungal Clade Ustilaginomycotina.</title>
        <authorList>
            <person name="Kijpornyongpan T."/>
            <person name="Mondo S.J."/>
            <person name="Barry K."/>
            <person name="Sandor L."/>
            <person name="Lee J."/>
            <person name="Lipzen A."/>
            <person name="Pangilinan J."/>
            <person name="LaButti K."/>
            <person name="Hainaut M."/>
            <person name="Henrissat B."/>
            <person name="Grigoriev I.V."/>
            <person name="Spatafora J.W."/>
            <person name="Aime M.C."/>
        </authorList>
    </citation>
    <scope>NUCLEOTIDE SEQUENCE [LARGE SCALE GENOMIC DNA]</scope>
    <source>
        <strain evidence="3 4">MCA 4186</strain>
    </source>
</reference>
<feature type="region of interest" description="Disordered" evidence="1">
    <location>
        <begin position="462"/>
        <end position="513"/>
    </location>
</feature>
<evidence type="ECO:0000256" key="2">
    <source>
        <dbReference type="SAM" id="SignalP"/>
    </source>
</evidence>
<evidence type="ECO:0000313" key="4">
    <source>
        <dbReference type="Proteomes" id="UP000245946"/>
    </source>
</evidence>
<evidence type="ECO:0008006" key="5">
    <source>
        <dbReference type="Google" id="ProtNLM"/>
    </source>
</evidence>
<sequence>MKLLHLSGLLALLIVALSARAELEPRAVTRPRLPGSKVLPKKAAVVQKAPNRYTQFCAKYQAACVGAAMDGKASGPVDIKFSCKKAVNNINYVFGCSANGKNLNSQALRNLGSGATITATKVVNGVPVTVTTQALATATQIVTSIATSVITSTATVPTATVTTTLLSNGEGGETYPVTDYVIAPAVPGSSLSRRDGAEFCGLYLAQCDTECKKVGTVSRTRVCKIQNELEGQYSLSCICRNRRVRTQTALLAMAKDVKVVEVLSTATATNTATTTSTSTAQVETVVTTTLYATTTLSQGTATSTTIYALAPTGRLVAKDASTDARLGTVNGNGLPGIDSTDSQYMFVRDGPSGLYAFSDLAGNFLVGEQNKDAANFAPNSADYALLNLGPSSQTGPQQPSGVGQGNQQGYETYIYNVHPLAAGGLEITPVWTQSTGRYAKTSWLTLLKEGTFYYLFASPGTSSSLPATSRAPTDTAPQTLPPSAVPTPTRTERRPRTSASSSRPPTKRWFPSGVRRPSLLAAPASLHRLSFSVTPWH</sequence>
<dbReference type="Proteomes" id="UP000245946">
    <property type="component" value="Unassembled WGS sequence"/>
</dbReference>
<accession>A0A316ZDG8</accession>
<dbReference type="GeneID" id="37269354"/>
<evidence type="ECO:0000313" key="3">
    <source>
        <dbReference type="EMBL" id="PWN99750.1"/>
    </source>
</evidence>
<protein>
    <recommendedName>
        <fullName evidence="5">Phytase-like domain-containing protein</fullName>
    </recommendedName>
</protein>
<feature type="compositionally biased region" description="Polar residues" evidence="1">
    <location>
        <begin position="462"/>
        <end position="478"/>
    </location>
</feature>
<name>A0A316ZDG8_9BASI</name>